<proteinExistence type="predicted"/>
<accession>A0A1F5P9H5</accession>
<gene>
    <name evidence="1" type="ORF">A3J48_02375</name>
</gene>
<organism evidence="1 2">
    <name type="scientific">Candidatus Doudnabacteria bacterium RIFCSPHIGHO2_02_FULL_46_11</name>
    <dbReference type="NCBI Taxonomy" id="1817832"/>
    <lineage>
        <taxon>Bacteria</taxon>
        <taxon>Candidatus Doudnaibacteriota</taxon>
    </lineage>
</organism>
<evidence type="ECO:0000313" key="2">
    <source>
        <dbReference type="Proteomes" id="UP000176786"/>
    </source>
</evidence>
<protein>
    <submittedName>
        <fullName evidence="1">Uncharacterized protein</fullName>
    </submittedName>
</protein>
<reference evidence="1 2" key="1">
    <citation type="journal article" date="2016" name="Nat. Commun.">
        <title>Thousands of microbial genomes shed light on interconnected biogeochemical processes in an aquifer system.</title>
        <authorList>
            <person name="Anantharaman K."/>
            <person name="Brown C.T."/>
            <person name="Hug L.A."/>
            <person name="Sharon I."/>
            <person name="Castelle C.J."/>
            <person name="Probst A.J."/>
            <person name="Thomas B.C."/>
            <person name="Singh A."/>
            <person name="Wilkins M.J."/>
            <person name="Karaoz U."/>
            <person name="Brodie E.L."/>
            <person name="Williams K.H."/>
            <person name="Hubbard S.S."/>
            <person name="Banfield J.F."/>
        </authorList>
    </citation>
    <scope>NUCLEOTIDE SEQUENCE [LARGE SCALE GENOMIC DNA]</scope>
</reference>
<comment type="caution">
    <text evidence="1">The sequence shown here is derived from an EMBL/GenBank/DDBJ whole genome shotgun (WGS) entry which is preliminary data.</text>
</comment>
<name>A0A1F5P9H5_9BACT</name>
<dbReference type="AlphaFoldDB" id="A0A1F5P9H5"/>
<sequence>MIDTPFDDLAIMLTEAGMRRSGKKDEKLLHSITFLQVCRVKYLQMYSISNLFWQRHKERFSKDLGTSSTFAITTKEAIDNSLESIEANANYFAFLEELNRFGRVFHEKYDTTLPKYFRIRFYRNKMVEHWDDYEEYLNKGVGFTYTVDKLIIPRHFGAMNIPADTDAAYSELSLEFKAFKITLPPLDLSMTADDKYSEELYYNLEKIDPELGRKIPNSLVNKLIKYTFPVPIKDLEEYFLILNSWLDTFLVEYKT</sequence>
<dbReference type="Proteomes" id="UP000176786">
    <property type="component" value="Unassembled WGS sequence"/>
</dbReference>
<evidence type="ECO:0000313" key="1">
    <source>
        <dbReference type="EMBL" id="OGE86320.1"/>
    </source>
</evidence>
<dbReference type="EMBL" id="MFES01000003">
    <property type="protein sequence ID" value="OGE86320.1"/>
    <property type="molecule type" value="Genomic_DNA"/>
</dbReference>